<evidence type="ECO:0000313" key="2">
    <source>
        <dbReference type="Proteomes" id="UP001145742"/>
    </source>
</evidence>
<sequence length="127" mass="15085">MVLKQVHDTNMRAKGHPERVFSVTHIKTIKREDELIEIQSDTGTWYRRWLVRCLNLSQQVWSNFQQCFAPEFRRVTLMMMAVWFTMSFRCWWHWDGVGWDGAGSTGIAPDWYWELRAGTEMELAVLG</sequence>
<name>A0ABQ9E102_9PASS</name>
<organism evidence="1 2">
    <name type="scientific">Willisornis vidua</name>
    <name type="common">Xingu scale-backed antbird</name>
    <dbReference type="NCBI Taxonomy" id="1566151"/>
    <lineage>
        <taxon>Eukaryota</taxon>
        <taxon>Metazoa</taxon>
        <taxon>Chordata</taxon>
        <taxon>Craniata</taxon>
        <taxon>Vertebrata</taxon>
        <taxon>Euteleostomi</taxon>
        <taxon>Archelosauria</taxon>
        <taxon>Archosauria</taxon>
        <taxon>Dinosauria</taxon>
        <taxon>Saurischia</taxon>
        <taxon>Theropoda</taxon>
        <taxon>Coelurosauria</taxon>
        <taxon>Aves</taxon>
        <taxon>Neognathae</taxon>
        <taxon>Neoaves</taxon>
        <taxon>Telluraves</taxon>
        <taxon>Australaves</taxon>
        <taxon>Passeriformes</taxon>
        <taxon>Thamnophilidae</taxon>
        <taxon>Willisornis</taxon>
    </lineage>
</organism>
<dbReference type="Proteomes" id="UP001145742">
    <property type="component" value="Unassembled WGS sequence"/>
</dbReference>
<keyword evidence="2" id="KW-1185">Reference proteome</keyword>
<reference evidence="1" key="1">
    <citation type="submission" date="2019-10" db="EMBL/GenBank/DDBJ databases">
        <authorList>
            <person name="Soares A.E.R."/>
            <person name="Aleixo A."/>
            <person name="Schneider P."/>
            <person name="Miyaki C.Y."/>
            <person name="Schneider M.P."/>
            <person name="Mello C."/>
            <person name="Vasconcelos A.T.R."/>
        </authorList>
    </citation>
    <scope>NUCLEOTIDE SEQUENCE</scope>
    <source>
        <tissue evidence="1">Muscle</tissue>
    </source>
</reference>
<comment type="caution">
    <text evidence="1">The sequence shown here is derived from an EMBL/GenBank/DDBJ whole genome shotgun (WGS) entry which is preliminary data.</text>
</comment>
<evidence type="ECO:0000313" key="1">
    <source>
        <dbReference type="EMBL" id="KAJ7428776.1"/>
    </source>
</evidence>
<dbReference type="EMBL" id="WHWB01014982">
    <property type="protein sequence ID" value="KAJ7428776.1"/>
    <property type="molecule type" value="Genomic_DNA"/>
</dbReference>
<gene>
    <name evidence="1" type="ORF">WISP_00766</name>
</gene>
<protein>
    <submittedName>
        <fullName evidence="1">Synaptic vesicle glycoprotein 2A-like protein</fullName>
    </submittedName>
</protein>
<proteinExistence type="predicted"/>
<accession>A0ABQ9E102</accession>